<gene>
    <name evidence="2" type="primary">UDPE</name>
</gene>
<name>V5H0D5_ANOGL</name>
<dbReference type="AlphaFoldDB" id="V5H0D5"/>
<organism evidence="2">
    <name type="scientific">Anoplophora glabripennis</name>
    <name type="common">Asian longhorn beetle</name>
    <name type="synonym">Anoplophora nobilis</name>
    <dbReference type="NCBI Taxonomy" id="217634"/>
    <lineage>
        <taxon>Eukaryota</taxon>
        <taxon>Metazoa</taxon>
        <taxon>Ecdysozoa</taxon>
        <taxon>Arthropoda</taxon>
        <taxon>Hexapoda</taxon>
        <taxon>Insecta</taxon>
        <taxon>Pterygota</taxon>
        <taxon>Neoptera</taxon>
        <taxon>Endopterygota</taxon>
        <taxon>Coleoptera</taxon>
        <taxon>Polyphaga</taxon>
        <taxon>Cucujiformia</taxon>
        <taxon>Chrysomeloidea</taxon>
        <taxon>Cerambycidae</taxon>
        <taxon>Lamiinae</taxon>
        <taxon>Lamiini</taxon>
        <taxon>Anoplophora</taxon>
    </lineage>
</organism>
<dbReference type="SUPFAM" id="SSF53756">
    <property type="entry name" value="UDP-Glycosyltransferase/glycogen phosphorylase"/>
    <property type="match status" value="1"/>
</dbReference>
<feature type="signal peptide" evidence="1">
    <location>
        <begin position="1"/>
        <end position="20"/>
    </location>
</feature>
<feature type="chain" id="PRO_5004737614" evidence="1">
    <location>
        <begin position="21"/>
        <end position="202"/>
    </location>
</feature>
<sequence>MKWVFFLCGLSFLLFGTCRSANIVAYMPLPFYSHQTAFKPLWLELAKKGHKITLIQSQVVVENNENITHILLNDTYRIMNKGKMFDNLGKGQSIVTVLLAALSSQVEVMEYQLSHPGVQDLLKGENKVDLFFTEFLATYGIPLRRKLNASMIGLVSMDSSIHGHLYVGNPTHPVMYPDKDMPFYPALTFKERVIDTFFLGSF</sequence>
<evidence type="ECO:0000256" key="1">
    <source>
        <dbReference type="SAM" id="SignalP"/>
    </source>
</evidence>
<reference evidence="2" key="1">
    <citation type="submission" date="2013-07" db="EMBL/GenBank/DDBJ databases">
        <title>Midgut Transcriptome Profiling of Anoplphora glabripennis, a Lignocellulose Degrading, Wood-Boring Cerambycid.</title>
        <authorList>
            <person name="Scully E.D."/>
            <person name="Hoover K."/>
            <person name="Carlson J.E."/>
            <person name="Tien M."/>
            <person name="Geib S.M."/>
        </authorList>
    </citation>
    <scope>NUCLEOTIDE SEQUENCE</scope>
</reference>
<keyword evidence="2" id="KW-0808">Transferase</keyword>
<accession>V5H0D5</accession>
<proteinExistence type="predicted"/>
<evidence type="ECO:0000313" key="2">
    <source>
        <dbReference type="EMBL" id="JAB67697.1"/>
    </source>
</evidence>
<dbReference type="GO" id="GO:0016740">
    <property type="term" value="F:transferase activity"/>
    <property type="evidence" value="ECO:0007669"/>
    <property type="project" value="UniProtKB-KW"/>
</dbReference>
<protein>
    <submittedName>
        <fullName evidence="2">Ecdysteroid UDP-glucosyltransferase</fullName>
    </submittedName>
</protein>
<dbReference type="EMBL" id="GALX01000769">
    <property type="protein sequence ID" value="JAB67697.1"/>
    <property type="molecule type" value="Transcribed_RNA"/>
</dbReference>
<keyword evidence="1" id="KW-0732">Signal</keyword>